<dbReference type="PROSITE" id="PS51736">
    <property type="entry name" value="RECOMBINASES_3"/>
    <property type="match status" value="1"/>
</dbReference>
<keyword evidence="2" id="KW-0233">DNA recombination</keyword>
<dbReference type="SMART" id="SM00857">
    <property type="entry name" value="Resolvase"/>
    <property type="match status" value="1"/>
</dbReference>
<reference evidence="5 6" key="1">
    <citation type="submission" date="2014-08" db="EMBL/GenBank/DDBJ databases">
        <title>Genomic and Phenotypic Diversity of Colwellia psychrerythraea strains from Disparate Marine Basins.</title>
        <authorList>
            <person name="Techtmann S.M."/>
            <person name="Stelling S.C."/>
            <person name="Utturkar S.M."/>
            <person name="Alshibli N."/>
            <person name="Harris A."/>
            <person name="Brown S.D."/>
            <person name="Hazen T.C."/>
        </authorList>
    </citation>
    <scope>NUCLEOTIDE SEQUENCE [LARGE SCALE GENOMIC DNA]</scope>
    <source>
        <strain evidence="5 6">GAB14E</strain>
    </source>
</reference>
<dbReference type="SUPFAM" id="SSF53041">
    <property type="entry name" value="Resolvase-like"/>
    <property type="match status" value="1"/>
</dbReference>
<dbReference type="InterPro" id="IPR038109">
    <property type="entry name" value="DNA_bind_recomb_sf"/>
</dbReference>
<dbReference type="Gene3D" id="3.40.50.1390">
    <property type="entry name" value="Resolvase, N-terminal catalytic domain"/>
    <property type="match status" value="1"/>
</dbReference>
<sequence length="557" mass="62367">MFTAYAYNRVSTSIQDSDGKSGLIRQLKAINDFLGSHNDYTLSDKVYTDKASGYHGMNIKDDAGLGSFLADCESGLVKAGDMLCVHAIDRLSRLPPDDARALFQRILGYGVKVAIVRWGIIIDKTANKLDLAGDLLLTVGFHLAYMESEQKSKLISFAKQANVAKARDTGKILFSGKSVPRWLSLNADKTEFSIKPVESALIERIFNMKLSGMGSNKIMTKLHDENNLSFGGLALRNDSITRLLKNRRLIGEWQPQNRAVIDGKRVETDNGEPIQNYFPMVISEKLFNAVQASFDQSARGKASRQFNNVFASLMKCSKCGHAVTRKHSYLKKKVYRTYYSCTGNTHRKCCDRKSQHMQPIQDAIIQALTVLDYSQLSIEDTGNSNAVERASVEYKINELTKSISNYETAIGSIENPDDIGGLLQLRNDKRQELSEANTELTKLNNAITGSSVDVLKEVGSIDLGCEESRIKLNHLFKQHLQKIVLYKTGIISIYFKVSYKEIKRITVLPNPVEPSNPTITYVNEEILNAIRESLPNTKEGLLDFLDKLQSRNLEKLK</sequence>
<dbReference type="InterPro" id="IPR050639">
    <property type="entry name" value="SSR_resolvase"/>
</dbReference>
<dbReference type="PATRIC" id="fig|28229.3.peg.321"/>
<accession>A0A099L3Q9</accession>
<proteinExistence type="predicted"/>
<dbReference type="InterPro" id="IPR011109">
    <property type="entry name" value="DNA_bind_recombinase_dom"/>
</dbReference>
<dbReference type="Pfam" id="PF13408">
    <property type="entry name" value="Zn_ribbon_recom"/>
    <property type="match status" value="1"/>
</dbReference>
<feature type="domain" description="Recombinase" evidence="4">
    <location>
        <begin position="180"/>
        <end position="300"/>
    </location>
</feature>
<evidence type="ECO:0000256" key="1">
    <source>
        <dbReference type="ARBA" id="ARBA00023125"/>
    </source>
</evidence>
<dbReference type="GO" id="GO:0003677">
    <property type="term" value="F:DNA binding"/>
    <property type="evidence" value="ECO:0007669"/>
    <property type="project" value="UniProtKB-KW"/>
</dbReference>
<organism evidence="5 6">
    <name type="scientific">Colwellia psychrerythraea</name>
    <name type="common">Vibrio psychroerythus</name>
    <dbReference type="NCBI Taxonomy" id="28229"/>
    <lineage>
        <taxon>Bacteria</taxon>
        <taxon>Pseudomonadati</taxon>
        <taxon>Pseudomonadota</taxon>
        <taxon>Gammaproteobacteria</taxon>
        <taxon>Alteromonadales</taxon>
        <taxon>Colwelliaceae</taxon>
        <taxon>Colwellia</taxon>
    </lineage>
</organism>
<dbReference type="EMBL" id="JQEC01000002">
    <property type="protein sequence ID" value="KGJ97574.1"/>
    <property type="molecule type" value="Genomic_DNA"/>
</dbReference>
<evidence type="ECO:0000259" key="3">
    <source>
        <dbReference type="PROSITE" id="PS51736"/>
    </source>
</evidence>
<dbReference type="OrthoDB" id="9786476at2"/>
<evidence type="ECO:0000313" key="5">
    <source>
        <dbReference type="EMBL" id="KGJ97574.1"/>
    </source>
</evidence>
<dbReference type="Proteomes" id="UP000029868">
    <property type="component" value="Unassembled WGS sequence"/>
</dbReference>
<dbReference type="InterPro" id="IPR036162">
    <property type="entry name" value="Resolvase-like_N_sf"/>
</dbReference>
<gene>
    <name evidence="5" type="ORF">GAB14E_1163</name>
</gene>
<feature type="domain" description="Resolvase/invertase-type recombinase catalytic" evidence="3">
    <location>
        <begin position="3"/>
        <end position="166"/>
    </location>
</feature>
<dbReference type="GO" id="GO:0000150">
    <property type="term" value="F:DNA strand exchange activity"/>
    <property type="evidence" value="ECO:0007669"/>
    <property type="project" value="InterPro"/>
</dbReference>
<dbReference type="Pfam" id="PF07508">
    <property type="entry name" value="Recombinase"/>
    <property type="match status" value="1"/>
</dbReference>
<dbReference type="InterPro" id="IPR025827">
    <property type="entry name" value="Zn_ribbon_recom_dom"/>
</dbReference>
<evidence type="ECO:0000256" key="2">
    <source>
        <dbReference type="ARBA" id="ARBA00023172"/>
    </source>
</evidence>
<dbReference type="PANTHER" id="PTHR30461:SF2">
    <property type="entry name" value="SERINE RECOMBINASE PINE-RELATED"/>
    <property type="match status" value="1"/>
</dbReference>
<dbReference type="AlphaFoldDB" id="A0A099L3Q9"/>
<evidence type="ECO:0000313" key="6">
    <source>
        <dbReference type="Proteomes" id="UP000029868"/>
    </source>
</evidence>
<keyword evidence="1" id="KW-0238">DNA-binding</keyword>
<name>A0A099L3Q9_COLPS</name>
<dbReference type="CDD" id="cd00338">
    <property type="entry name" value="Ser_Recombinase"/>
    <property type="match status" value="1"/>
</dbReference>
<dbReference type="PANTHER" id="PTHR30461">
    <property type="entry name" value="DNA-INVERTASE FROM LAMBDOID PROPHAGE"/>
    <property type="match status" value="1"/>
</dbReference>
<comment type="caution">
    <text evidence="5">The sequence shown here is derived from an EMBL/GenBank/DDBJ whole genome shotgun (WGS) entry which is preliminary data.</text>
</comment>
<dbReference type="Pfam" id="PF00239">
    <property type="entry name" value="Resolvase"/>
    <property type="match status" value="1"/>
</dbReference>
<dbReference type="RefSeq" id="WP_033080420.1">
    <property type="nucleotide sequence ID" value="NZ_JQEC01000002.1"/>
</dbReference>
<dbReference type="InterPro" id="IPR006119">
    <property type="entry name" value="Resolv_N"/>
</dbReference>
<evidence type="ECO:0000259" key="4">
    <source>
        <dbReference type="PROSITE" id="PS51737"/>
    </source>
</evidence>
<dbReference type="Gene3D" id="3.90.1750.20">
    <property type="entry name" value="Putative Large Serine Recombinase, Chain B, Domain 2"/>
    <property type="match status" value="1"/>
</dbReference>
<dbReference type="PROSITE" id="PS51737">
    <property type="entry name" value="RECOMBINASE_DNA_BIND"/>
    <property type="match status" value="1"/>
</dbReference>
<protein>
    <submittedName>
        <fullName evidence="5">Resolvase domain-containing protein</fullName>
    </submittedName>
</protein>